<proteinExistence type="predicted"/>
<dbReference type="Proteomes" id="UP000198988">
    <property type="component" value="Unassembled WGS sequence"/>
</dbReference>
<dbReference type="EMBL" id="CDSC02000347">
    <property type="protein sequence ID" value="SEH94318.1"/>
    <property type="molecule type" value="Genomic_DNA"/>
</dbReference>
<sequence length="46" mass="5131">MAIRYAIAMAFMKKLIAPTGMLTLLPPKDLLMMVMLLPRLIELAKG</sequence>
<evidence type="ECO:0000313" key="1">
    <source>
        <dbReference type="EMBL" id="SEH94318.1"/>
    </source>
</evidence>
<reference evidence="2" key="1">
    <citation type="submission" date="2016-06" db="EMBL/GenBank/DDBJ databases">
        <authorList>
            <person name="Petersen J."/>
            <person name="Sayavedra L."/>
        </authorList>
    </citation>
    <scope>NUCLEOTIDE SEQUENCE [LARGE SCALE GENOMIC DNA]</scope>
    <source>
        <strain evidence="2">BazSymA</strain>
    </source>
</reference>
<dbReference type="AlphaFoldDB" id="A0A1H6MA25"/>
<evidence type="ECO:0000313" key="2">
    <source>
        <dbReference type="Proteomes" id="UP000198988"/>
    </source>
</evidence>
<organism evidence="1 2">
    <name type="scientific">Bathymodiolus azoricus thioautotrophic gill symbiont</name>
    <dbReference type="NCBI Taxonomy" id="235205"/>
    <lineage>
        <taxon>Bacteria</taxon>
        <taxon>Pseudomonadati</taxon>
        <taxon>Pseudomonadota</taxon>
        <taxon>Gammaproteobacteria</taxon>
        <taxon>sulfur-oxidizing symbionts</taxon>
    </lineage>
</organism>
<name>A0A1H6MA25_9GAMM</name>
<gene>
    <name evidence="1" type="ORF">BAZSYMA_ACONTIG00457_6</name>
</gene>
<accession>A0A1H6MA25</accession>
<protein>
    <submittedName>
        <fullName evidence="1">Uncharacterized protein</fullName>
    </submittedName>
</protein>